<accession>A0A2P9DSH2</accession>
<organism evidence="1 2">
    <name type="scientific">Plasmodium reichenowi</name>
    <dbReference type="NCBI Taxonomy" id="5854"/>
    <lineage>
        <taxon>Eukaryota</taxon>
        <taxon>Sar</taxon>
        <taxon>Alveolata</taxon>
        <taxon>Apicomplexa</taxon>
        <taxon>Aconoidasida</taxon>
        <taxon>Haemosporida</taxon>
        <taxon>Plasmodiidae</taxon>
        <taxon>Plasmodium</taxon>
        <taxon>Plasmodium (Laverania)</taxon>
    </lineage>
</organism>
<proteinExistence type="predicted"/>
<dbReference type="Pfam" id="PF02009">
    <property type="entry name" value="RIFIN"/>
    <property type="match status" value="1"/>
</dbReference>
<evidence type="ECO:0000313" key="2">
    <source>
        <dbReference type="Proteomes" id="UP000240500"/>
    </source>
</evidence>
<protein>
    <submittedName>
        <fullName evidence="1">Rifin PIR protein, putative</fullName>
    </submittedName>
</protein>
<evidence type="ECO:0000313" key="1">
    <source>
        <dbReference type="EMBL" id="SOV83956.1"/>
    </source>
</evidence>
<dbReference type="VEuPathDB" id="PlasmoDB:PRCDC_0032300"/>
<dbReference type="EMBL" id="OFAE01000006">
    <property type="protein sequence ID" value="SOV83956.1"/>
    <property type="molecule type" value="Genomic_DNA"/>
</dbReference>
<reference evidence="1 2" key="1">
    <citation type="submission" date="2016-09" db="EMBL/GenBank/DDBJ databases">
        <authorList>
            <consortium name="Pathogen Informatics"/>
        </authorList>
    </citation>
    <scope>NUCLEOTIDE SEQUENCE [LARGE SCALE GENOMIC DNA]</scope>
</reference>
<dbReference type="AlphaFoldDB" id="A0A2P9DSH2"/>
<dbReference type="InterPro" id="IPR006373">
    <property type="entry name" value="VSA_Rifin"/>
</dbReference>
<dbReference type="Proteomes" id="UP000240500">
    <property type="component" value="Unassembled WGS sequence"/>
</dbReference>
<gene>
    <name evidence="1" type="ORF">PRG01_0018100</name>
</gene>
<sequence length="246" mass="26186">MDKFSVLETDIQSDAIPTCVCEKSIADKVEKGCLRCAQNLGGIVAPSTGVLGEIAAFAVKAWKDAAIISAKEAAIDKGLALGKIAGDIEGAAEVIRLIKQTLVISGSIQAEYTASECGFSILFRHGTKKPICTLMEQKMFAASQVQRSGLSPTEFIQTTAETIVSEAKGAASVKAAQVASAKTPALEAKNLAAVEATTTPYYTPIIVSIVCNNGHNFNYGDNIFDFTLSTKKKMKKKVQYIKLLEE</sequence>
<dbReference type="VEuPathDB" id="PlasmoDB:PRG01_0018100"/>
<name>A0A2P9DSH2_PLARE</name>